<dbReference type="PANTHER" id="PTHR39165:SF1">
    <property type="entry name" value="DUF456 DOMAIN-CONTAINING PROTEIN"/>
    <property type="match status" value="1"/>
</dbReference>
<gene>
    <name evidence="2" type="ORF">S03H2_03285</name>
</gene>
<dbReference type="AlphaFoldDB" id="X1FL60"/>
<keyword evidence="1" id="KW-0472">Membrane</keyword>
<evidence type="ECO:0008006" key="3">
    <source>
        <dbReference type="Google" id="ProtNLM"/>
    </source>
</evidence>
<feature type="transmembrane region" description="Helical" evidence="1">
    <location>
        <begin position="12"/>
        <end position="42"/>
    </location>
</feature>
<dbReference type="InterPro" id="IPR007403">
    <property type="entry name" value="DUF456"/>
</dbReference>
<evidence type="ECO:0000256" key="1">
    <source>
        <dbReference type="SAM" id="Phobius"/>
    </source>
</evidence>
<keyword evidence="1" id="KW-0812">Transmembrane</keyword>
<dbReference type="PANTHER" id="PTHR39165">
    <property type="entry name" value="IG HYPOTHETICAL 17883"/>
    <property type="match status" value="1"/>
</dbReference>
<proteinExistence type="predicted"/>
<dbReference type="Pfam" id="PF04306">
    <property type="entry name" value="DUF456"/>
    <property type="match status" value="1"/>
</dbReference>
<name>X1FL60_9ZZZZ</name>
<protein>
    <recommendedName>
        <fullName evidence="3">DUF456 domain-containing protein</fullName>
    </recommendedName>
</protein>
<accession>X1FL60</accession>
<feature type="transmembrane region" description="Helical" evidence="1">
    <location>
        <begin position="54"/>
        <end position="83"/>
    </location>
</feature>
<comment type="caution">
    <text evidence="2">The sequence shown here is derived from an EMBL/GenBank/DDBJ whole genome shotgun (WGS) entry which is preliminary data.</text>
</comment>
<organism evidence="2">
    <name type="scientific">marine sediment metagenome</name>
    <dbReference type="NCBI Taxonomy" id="412755"/>
    <lineage>
        <taxon>unclassified sequences</taxon>
        <taxon>metagenomes</taxon>
        <taxon>ecological metagenomes</taxon>
    </lineage>
</organism>
<evidence type="ECO:0000313" key="2">
    <source>
        <dbReference type="EMBL" id="GAH30099.1"/>
    </source>
</evidence>
<feature type="non-terminal residue" evidence="2">
    <location>
        <position position="1"/>
    </location>
</feature>
<keyword evidence="1" id="KW-1133">Transmembrane helix</keyword>
<dbReference type="EMBL" id="BARU01001200">
    <property type="protein sequence ID" value="GAH30099.1"/>
    <property type="molecule type" value="Genomic_DNA"/>
</dbReference>
<sequence length="87" mass="9166">GTKKFGGSKAGIWGATIGLVLGIFFFPPIGIILGPLAGAIIAESITGKEFNKSFIAGLGSLFGFLMGVIIKLIASFVMTYYFIVELF</sequence>
<reference evidence="2" key="1">
    <citation type="journal article" date="2014" name="Front. Microbiol.">
        <title>High frequency of phylogenetically diverse reductive dehalogenase-homologous genes in deep subseafloor sedimentary metagenomes.</title>
        <authorList>
            <person name="Kawai M."/>
            <person name="Futagami T."/>
            <person name="Toyoda A."/>
            <person name="Takaki Y."/>
            <person name="Nishi S."/>
            <person name="Hori S."/>
            <person name="Arai W."/>
            <person name="Tsubouchi T."/>
            <person name="Morono Y."/>
            <person name="Uchiyama I."/>
            <person name="Ito T."/>
            <person name="Fujiyama A."/>
            <person name="Inagaki F."/>
            <person name="Takami H."/>
        </authorList>
    </citation>
    <scope>NUCLEOTIDE SEQUENCE</scope>
    <source>
        <strain evidence="2">Expedition CK06-06</strain>
    </source>
</reference>